<dbReference type="EMBL" id="BQNB010015844">
    <property type="protein sequence ID" value="GJT44796.1"/>
    <property type="molecule type" value="Genomic_DNA"/>
</dbReference>
<evidence type="ECO:0000313" key="6">
    <source>
        <dbReference type="Proteomes" id="UP001151760"/>
    </source>
</evidence>
<feature type="region of interest" description="Disordered" evidence="3">
    <location>
        <begin position="134"/>
        <end position="156"/>
    </location>
</feature>
<accession>A0ABQ5E035</accession>
<comment type="caution">
    <text evidence="5">The sequence shown here is derived from an EMBL/GenBank/DDBJ whole genome shotgun (WGS) entry which is preliminary data.</text>
</comment>
<dbReference type="InterPro" id="IPR001208">
    <property type="entry name" value="MCM_dom"/>
</dbReference>
<feature type="compositionally biased region" description="Polar residues" evidence="3">
    <location>
        <begin position="139"/>
        <end position="149"/>
    </location>
</feature>
<keyword evidence="2" id="KW-0067">ATP-binding</keyword>
<gene>
    <name evidence="5" type="ORF">Tco_0953511</name>
</gene>
<reference evidence="5" key="1">
    <citation type="journal article" date="2022" name="Int. J. Mol. Sci.">
        <title>Draft Genome of Tanacetum Coccineum: Genomic Comparison of Closely Related Tanacetum-Family Plants.</title>
        <authorList>
            <person name="Yamashiro T."/>
            <person name="Shiraishi A."/>
            <person name="Nakayama K."/>
            <person name="Satake H."/>
        </authorList>
    </citation>
    <scope>NUCLEOTIDE SEQUENCE</scope>
</reference>
<evidence type="ECO:0000256" key="1">
    <source>
        <dbReference type="ARBA" id="ARBA00022741"/>
    </source>
</evidence>
<evidence type="ECO:0000256" key="3">
    <source>
        <dbReference type="SAM" id="MobiDB-lite"/>
    </source>
</evidence>
<feature type="domain" description="MCM C-terminal AAA(+) ATPase" evidence="4">
    <location>
        <begin position="296"/>
        <end position="333"/>
    </location>
</feature>
<dbReference type="Pfam" id="PF00493">
    <property type="entry name" value="MCM"/>
    <property type="match status" value="1"/>
</dbReference>
<reference evidence="5" key="2">
    <citation type="submission" date="2022-01" db="EMBL/GenBank/DDBJ databases">
        <authorList>
            <person name="Yamashiro T."/>
            <person name="Shiraishi A."/>
            <person name="Satake H."/>
            <person name="Nakayama K."/>
        </authorList>
    </citation>
    <scope>NUCLEOTIDE SEQUENCE</scope>
</reference>
<protein>
    <submittedName>
        <fullName evidence="5">ATPase family AAA domain-containing protein FIGL1</fullName>
    </submittedName>
</protein>
<proteinExistence type="predicted"/>
<sequence>MEIERWPRAVEIIGSEKREAQEYDDDLCFGGCNSVSGGSFTWKTKILYGSLSGKNGSMHNTDVEGRGLSTYINVDEERTNGSSFRSKRAHVKISSPKYIRVESPSSNGDANAGVTVFDQCYDVFVSQEMDVRQKRGLASSPNPSVSPQSDGAKRGYGVKSYGSRWGIRGFVPPIKSNRGNTAYPIYVYSLDMLCSLDGELLEKLRNLEPRLIGHIHNEIRDKDPNHDIFKVCRSPGRGLLLFGPPSTNPSRNGRAPVPHSISEALLADTSNLNIRIKALRFHMPFALWRMSYRLITPIKNIGLPDSLVFRFDLLFIVLDQLDPIIDRQISDHVLRMHHFRSATDGGDMISVASQADIGVKTSSASLNFGSLYYERGLSRHIAGEDVGGKQILYGQYQSSECRRVTSEQGNLLINREEERKGYNNL</sequence>
<dbReference type="PROSITE" id="PS50051">
    <property type="entry name" value="MCM_2"/>
    <property type="match status" value="1"/>
</dbReference>
<name>A0ABQ5E035_9ASTR</name>
<dbReference type="Gene3D" id="3.40.50.300">
    <property type="entry name" value="P-loop containing nucleotide triphosphate hydrolases"/>
    <property type="match status" value="1"/>
</dbReference>
<organism evidence="5 6">
    <name type="scientific">Tanacetum coccineum</name>
    <dbReference type="NCBI Taxonomy" id="301880"/>
    <lineage>
        <taxon>Eukaryota</taxon>
        <taxon>Viridiplantae</taxon>
        <taxon>Streptophyta</taxon>
        <taxon>Embryophyta</taxon>
        <taxon>Tracheophyta</taxon>
        <taxon>Spermatophyta</taxon>
        <taxon>Magnoliopsida</taxon>
        <taxon>eudicotyledons</taxon>
        <taxon>Gunneridae</taxon>
        <taxon>Pentapetalae</taxon>
        <taxon>asterids</taxon>
        <taxon>campanulids</taxon>
        <taxon>Asterales</taxon>
        <taxon>Asteraceae</taxon>
        <taxon>Asteroideae</taxon>
        <taxon>Anthemideae</taxon>
        <taxon>Anthemidinae</taxon>
        <taxon>Tanacetum</taxon>
    </lineage>
</organism>
<dbReference type="Proteomes" id="UP001151760">
    <property type="component" value="Unassembled WGS sequence"/>
</dbReference>
<evidence type="ECO:0000256" key="2">
    <source>
        <dbReference type="ARBA" id="ARBA00022840"/>
    </source>
</evidence>
<dbReference type="InterPro" id="IPR027417">
    <property type="entry name" value="P-loop_NTPase"/>
</dbReference>
<keyword evidence="6" id="KW-1185">Reference proteome</keyword>
<keyword evidence="1" id="KW-0547">Nucleotide-binding</keyword>
<evidence type="ECO:0000259" key="4">
    <source>
        <dbReference type="PROSITE" id="PS50051"/>
    </source>
</evidence>
<evidence type="ECO:0000313" key="5">
    <source>
        <dbReference type="EMBL" id="GJT44796.1"/>
    </source>
</evidence>